<feature type="compositionally biased region" description="Low complexity" evidence="1">
    <location>
        <begin position="56"/>
        <end position="65"/>
    </location>
</feature>
<evidence type="ECO:0000256" key="2">
    <source>
        <dbReference type="SAM" id="SignalP"/>
    </source>
</evidence>
<dbReference type="RefSeq" id="WP_381843122.1">
    <property type="nucleotide sequence ID" value="NZ_JBHYTS010000076.1"/>
</dbReference>
<feature type="domain" description="DUF4232" evidence="3">
    <location>
        <begin position="81"/>
        <end position="188"/>
    </location>
</feature>
<sequence length="222" mass="23581">MARRTAAYSAIPLAVVLAVTACGPSHHGAAPPPSSAHRTTASAGTPDPTTPPPATPSATTRPPRTNASPSTPAGTPHAAPCRSGQLRWTLTRLDAKPGHKPSTALLTATNTAARPCALHGYPYLEAHVGKGPAVWTEPGTKARIRLLLRHGRPVVFPLTYRAVPDRHGYCAIPTDFDPVIDVRPPHPARGDYGTPVRMTDTRGRPVRPVFCDTIRIGPPRQR</sequence>
<evidence type="ECO:0000259" key="3">
    <source>
        <dbReference type="Pfam" id="PF14016"/>
    </source>
</evidence>
<feature type="signal peptide" evidence="2">
    <location>
        <begin position="1"/>
        <end position="21"/>
    </location>
</feature>
<evidence type="ECO:0000313" key="4">
    <source>
        <dbReference type="EMBL" id="MFE1755096.1"/>
    </source>
</evidence>
<gene>
    <name evidence="4" type="ORF">ACFW88_31945</name>
</gene>
<proteinExistence type="predicted"/>
<feature type="compositionally biased region" description="Low complexity" evidence="1">
    <location>
        <begin position="25"/>
        <end position="47"/>
    </location>
</feature>
<keyword evidence="5" id="KW-1185">Reference proteome</keyword>
<protein>
    <submittedName>
        <fullName evidence="4">DUF4232 domain-containing protein</fullName>
    </submittedName>
</protein>
<keyword evidence="2" id="KW-0732">Signal</keyword>
<accession>A0ABW6HFE5</accession>
<dbReference type="PROSITE" id="PS51257">
    <property type="entry name" value="PROKAR_LIPOPROTEIN"/>
    <property type="match status" value="1"/>
</dbReference>
<evidence type="ECO:0000313" key="5">
    <source>
        <dbReference type="Proteomes" id="UP001599756"/>
    </source>
</evidence>
<comment type="caution">
    <text evidence="4">The sequence shown here is derived from an EMBL/GenBank/DDBJ whole genome shotgun (WGS) entry which is preliminary data.</text>
</comment>
<evidence type="ECO:0000256" key="1">
    <source>
        <dbReference type="SAM" id="MobiDB-lite"/>
    </source>
</evidence>
<feature type="region of interest" description="Disordered" evidence="1">
    <location>
        <begin position="25"/>
        <end position="84"/>
    </location>
</feature>
<dbReference type="EMBL" id="JBHYTS010000076">
    <property type="protein sequence ID" value="MFE1755096.1"/>
    <property type="molecule type" value="Genomic_DNA"/>
</dbReference>
<dbReference type="Proteomes" id="UP001599756">
    <property type="component" value="Unassembled WGS sequence"/>
</dbReference>
<name>A0ABW6HFE5_9ACTN</name>
<dbReference type="InterPro" id="IPR025326">
    <property type="entry name" value="DUF4232"/>
</dbReference>
<dbReference type="Pfam" id="PF14016">
    <property type="entry name" value="DUF4232"/>
    <property type="match status" value="1"/>
</dbReference>
<organism evidence="4 5">
    <name type="scientific">Streptomyces anandii</name>
    <dbReference type="NCBI Taxonomy" id="285454"/>
    <lineage>
        <taxon>Bacteria</taxon>
        <taxon>Bacillati</taxon>
        <taxon>Actinomycetota</taxon>
        <taxon>Actinomycetes</taxon>
        <taxon>Kitasatosporales</taxon>
        <taxon>Streptomycetaceae</taxon>
        <taxon>Streptomyces</taxon>
    </lineage>
</organism>
<reference evidence="4 5" key="1">
    <citation type="submission" date="2024-09" db="EMBL/GenBank/DDBJ databases">
        <title>The Natural Products Discovery Center: Release of the First 8490 Sequenced Strains for Exploring Actinobacteria Biosynthetic Diversity.</title>
        <authorList>
            <person name="Kalkreuter E."/>
            <person name="Kautsar S.A."/>
            <person name="Yang D."/>
            <person name="Bader C.D."/>
            <person name="Teijaro C.N."/>
            <person name="Fluegel L."/>
            <person name="Davis C.M."/>
            <person name="Simpson J.R."/>
            <person name="Lauterbach L."/>
            <person name="Steele A.D."/>
            <person name="Gui C."/>
            <person name="Meng S."/>
            <person name="Li G."/>
            <person name="Viehrig K."/>
            <person name="Ye F."/>
            <person name="Su P."/>
            <person name="Kiefer A.F."/>
            <person name="Nichols A."/>
            <person name="Cepeda A.J."/>
            <person name="Yan W."/>
            <person name="Fan B."/>
            <person name="Jiang Y."/>
            <person name="Adhikari A."/>
            <person name="Zheng C.-J."/>
            <person name="Schuster L."/>
            <person name="Cowan T.M."/>
            <person name="Smanski M.J."/>
            <person name="Chevrette M.G."/>
            <person name="De Carvalho L.P.S."/>
            <person name="Shen B."/>
        </authorList>
    </citation>
    <scope>NUCLEOTIDE SEQUENCE [LARGE SCALE GENOMIC DNA]</scope>
    <source>
        <strain evidence="4 5">NPDC059500</strain>
    </source>
</reference>
<feature type="chain" id="PRO_5046637530" evidence="2">
    <location>
        <begin position="22"/>
        <end position="222"/>
    </location>
</feature>